<evidence type="ECO:0000313" key="3">
    <source>
        <dbReference type="Proteomes" id="UP000001876"/>
    </source>
</evidence>
<sequence length="293" mass="30063">MPVRHSRASRFVTAERCGMKSERRSRASAAKHASSASSECFASCVSLLSNFSTTSSWCSTSIASECARGEASAEKAEKSAPQQSSAHCASASWKKHELPCSGAARSSPAALWTSTSTSATLRAKFLNANARCLGGLRPSAARASSSSDDDDASPSKSPSSPPPRFRASLAKFPNFAATNLASSLRACFLLVFRSGSANPLRRLFVTCFAALPFFAPPPDFGGIADADADAAETRARASGDASDAASAPRDRPVRAARSARRPSALARSSIGAAARLSNNESGVGAGAGAAPAA</sequence>
<dbReference type="EMBL" id="GG663741">
    <property type="protein sequence ID" value="EEH55786.1"/>
    <property type="molecule type" value="Genomic_DNA"/>
</dbReference>
<accession>C1MVY9</accession>
<reference evidence="2 3" key="1">
    <citation type="journal article" date="2009" name="Science">
        <title>Green evolution and dynamic adaptations revealed by genomes of the marine picoeukaryotes Micromonas.</title>
        <authorList>
            <person name="Worden A.Z."/>
            <person name="Lee J.H."/>
            <person name="Mock T."/>
            <person name="Rouze P."/>
            <person name="Simmons M.P."/>
            <person name="Aerts A.L."/>
            <person name="Allen A.E."/>
            <person name="Cuvelier M.L."/>
            <person name="Derelle E."/>
            <person name="Everett M.V."/>
            <person name="Foulon E."/>
            <person name="Grimwood J."/>
            <person name="Gundlach H."/>
            <person name="Henrissat B."/>
            <person name="Napoli C."/>
            <person name="McDonald S.M."/>
            <person name="Parker M.S."/>
            <person name="Rombauts S."/>
            <person name="Salamov A."/>
            <person name="Von Dassow P."/>
            <person name="Badger J.H."/>
            <person name="Coutinho P.M."/>
            <person name="Demir E."/>
            <person name="Dubchak I."/>
            <person name="Gentemann C."/>
            <person name="Eikrem W."/>
            <person name="Gready J.E."/>
            <person name="John U."/>
            <person name="Lanier W."/>
            <person name="Lindquist E.A."/>
            <person name="Lucas S."/>
            <person name="Mayer K.F."/>
            <person name="Moreau H."/>
            <person name="Not F."/>
            <person name="Otillar R."/>
            <person name="Panaud O."/>
            <person name="Pangilinan J."/>
            <person name="Paulsen I."/>
            <person name="Piegu B."/>
            <person name="Poliakov A."/>
            <person name="Robbens S."/>
            <person name="Schmutz J."/>
            <person name="Toulza E."/>
            <person name="Wyss T."/>
            <person name="Zelensky A."/>
            <person name="Zhou K."/>
            <person name="Armbrust E.V."/>
            <person name="Bhattacharya D."/>
            <person name="Goodenough U.W."/>
            <person name="Van de Peer Y."/>
            <person name="Grigoriev I.V."/>
        </authorList>
    </citation>
    <scope>NUCLEOTIDE SEQUENCE [LARGE SCALE GENOMIC DNA]</scope>
    <source>
        <strain evidence="2 3">CCMP1545</strain>
    </source>
</reference>
<name>C1MVY9_MICPC</name>
<gene>
    <name evidence="2" type="ORF">MICPUCDRAFT_65508</name>
</gene>
<evidence type="ECO:0000256" key="1">
    <source>
        <dbReference type="SAM" id="MobiDB-lite"/>
    </source>
</evidence>
<protein>
    <submittedName>
        <fullName evidence="2">Predicted protein</fullName>
    </submittedName>
</protein>
<dbReference type="GeneID" id="9685560"/>
<evidence type="ECO:0000313" key="2">
    <source>
        <dbReference type="EMBL" id="EEH55786.1"/>
    </source>
</evidence>
<dbReference type="RefSeq" id="XP_003059834.1">
    <property type="nucleotide sequence ID" value="XM_003059788.1"/>
</dbReference>
<feature type="compositionally biased region" description="Low complexity" evidence="1">
    <location>
        <begin position="238"/>
        <end position="247"/>
    </location>
</feature>
<feature type="region of interest" description="Disordered" evidence="1">
    <location>
        <begin position="139"/>
        <end position="164"/>
    </location>
</feature>
<feature type="region of interest" description="Disordered" evidence="1">
    <location>
        <begin position="234"/>
        <end position="269"/>
    </location>
</feature>
<dbReference type="AlphaFoldDB" id="C1MVY9"/>
<organism evidence="3">
    <name type="scientific">Micromonas pusilla (strain CCMP1545)</name>
    <name type="common">Picoplanktonic green alga</name>
    <dbReference type="NCBI Taxonomy" id="564608"/>
    <lineage>
        <taxon>Eukaryota</taxon>
        <taxon>Viridiplantae</taxon>
        <taxon>Chlorophyta</taxon>
        <taxon>Mamiellophyceae</taxon>
        <taxon>Mamiellales</taxon>
        <taxon>Mamiellaceae</taxon>
        <taxon>Micromonas</taxon>
    </lineage>
</organism>
<proteinExistence type="predicted"/>
<dbReference type="KEGG" id="mpp:MICPUCDRAFT_65508"/>
<dbReference type="Proteomes" id="UP000001876">
    <property type="component" value="Unassembled WGS sequence"/>
</dbReference>
<keyword evidence="3" id="KW-1185">Reference proteome</keyword>